<reference evidence="1 2" key="1">
    <citation type="journal article" date="2017" name="Gigascience">
        <title>Draft genome of the honey bee ectoparasitic mite, Tropilaelaps mercedesae, is shaped by the parasitic life history.</title>
        <authorList>
            <person name="Dong X."/>
            <person name="Armstrong S.D."/>
            <person name="Xia D."/>
            <person name="Makepeace B.L."/>
            <person name="Darby A.C."/>
            <person name="Kadowaki T."/>
        </authorList>
    </citation>
    <scope>NUCLEOTIDE SEQUENCE [LARGE SCALE GENOMIC DNA]</scope>
    <source>
        <strain evidence="1">Wuxi-XJTLU</strain>
    </source>
</reference>
<evidence type="ECO:0000313" key="2">
    <source>
        <dbReference type="Proteomes" id="UP000192247"/>
    </source>
</evidence>
<dbReference type="AlphaFoldDB" id="A0A1V9XBX5"/>
<keyword evidence="2" id="KW-1185">Reference proteome</keyword>
<evidence type="ECO:0000313" key="1">
    <source>
        <dbReference type="EMBL" id="OQR71040.1"/>
    </source>
</evidence>
<name>A0A1V9XBX5_9ACAR</name>
<dbReference type="InParanoid" id="A0A1V9XBX5"/>
<dbReference type="EMBL" id="MNPL01015526">
    <property type="protein sequence ID" value="OQR71040.1"/>
    <property type="molecule type" value="Genomic_DNA"/>
</dbReference>
<comment type="caution">
    <text evidence="1">The sequence shown here is derived from an EMBL/GenBank/DDBJ whole genome shotgun (WGS) entry which is preliminary data.</text>
</comment>
<sequence>MRTELFPTVQVADSASLLLCKGSRLGNAGNTLELRKYVSHLPTESTASLPLAPHRSSLEQILFIACSPPRPNSLQYAPLC</sequence>
<proteinExistence type="predicted"/>
<dbReference type="Proteomes" id="UP000192247">
    <property type="component" value="Unassembled WGS sequence"/>
</dbReference>
<accession>A0A1V9XBX5</accession>
<gene>
    <name evidence="1" type="ORF">BIW11_04048</name>
</gene>
<organism evidence="1 2">
    <name type="scientific">Tropilaelaps mercedesae</name>
    <dbReference type="NCBI Taxonomy" id="418985"/>
    <lineage>
        <taxon>Eukaryota</taxon>
        <taxon>Metazoa</taxon>
        <taxon>Ecdysozoa</taxon>
        <taxon>Arthropoda</taxon>
        <taxon>Chelicerata</taxon>
        <taxon>Arachnida</taxon>
        <taxon>Acari</taxon>
        <taxon>Parasitiformes</taxon>
        <taxon>Mesostigmata</taxon>
        <taxon>Gamasina</taxon>
        <taxon>Dermanyssoidea</taxon>
        <taxon>Laelapidae</taxon>
        <taxon>Tropilaelaps</taxon>
    </lineage>
</organism>
<protein>
    <submittedName>
        <fullName evidence="1">Uncharacterized protein</fullName>
    </submittedName>
</protein>